<comment type="caution">
    <text evidence="3">The sequence shown here is derived from an EMBL/GenBank/DDBJ whole genome shotgun (WGS) entry which is preliminary data.</text>
</comment>
<organism evidence="3 4">
    <name type="scientific">Candidatus Gottesmanbacteria bacterium GW2011_GWA1_43_11</name>
    <dbReference type="NCBI Taxonomy" id="1618436"/>
    <lineage>
        <taxon>Bacteria</taxon>
        <taxon>Candidatus Gottesmaniibacteriota</taxon>
    </lineage>
</organism>
<reference evidence="3 4" key="1">
    <citation type="journal article" date="2015" name="Nature">
        <title>rRNA introns, odd ribosomes, and small enigmatic genomes across a large radiation of phyla.</title>
        <authorList>
            <person name="Brown C.T."/>
            <person name="Hug L.A."/>
            <person name="Thomas B.C."/>
            <person name="Sharon I."/>
            <person name="Castelle C.J."/>
            <person name="Singh A."/>
            <person name="Wilkins M.J."/>
            <person name="Williams K.H."/>
            <person name="Banfield J.F."/>
        </authorList>
    </citation>
    <scope>NUCLEOTIDE SEQUENCE [LARGE SCALE GENOMIC DNA]</scope>
</reference>
<dbReference type="PRINTS" id="PR01713">
    <property type="entry name" value="NUCEPIMERASE"/>
</dbReference>
<sequence length="318" mass="36092">MNLRILITGVAGFIGSSLAERILSATKSTVIGVDIFTDFYNPLYKKANLKRLKKYPNFVFFETDIRDEKVINSLFSKFTPQSVVHLAALTGVRTSFKFPNRYNKVNILGTETLARIASKHYVQSFIFASSSSVYGSTQEVPFRESQKLKPMSPYAKTKLEGEKILLQYAKKSNLPVTILRLFSVYGPNGRPDMAPYLFTEAAFSGREISQFGDGTSARDYTFIEDVVRAFENAIKYKHTSEIINIGNSSPIPLSKLVQLVEQKANHKINRIIKPANPGESIITYADIQKAKKILQWIPQVSFEQGMHKFINWYKQHRL</sequence>
<dbReference type="SUPFAM" id="SSF51735">
    <property type="entry name" value="NAD(P)-binding Rossmann-fold domains"/>
    <property type="match status" value="1"/>
</dbReference>
<keyword evidence="1" id="KW-0520">NAD</keyword>
<dbReference type="InterPro" id="IPR016040">
    <property type="entry name" value="NAD(P)-bd_dom"/>
</dbReference>
<proteinExistence type="predicted"/>
<evidence type="ECO:0000259" key="2">
    <source>
        <dbReference type="Pfam" id="PF16363"/>
    </source>
</evidence>
<dbReference type="PANTHER" id="PTHR43574">
    <property type="entry name" value="EPIMERASE-RELATED"/>
    <property type="match status" value="1"/>
</dbReference>
<feature type="domain" description="NAD(P)-binding" evidence="2">
    <location>
        <begin position="6"/>
        <end position="308"/>
    </location>
</feature>
<evidence type="ECO:0000256" key="1">
    <source>
        <dbReference type="ARBA" id="ARBA00023027"/>
    </source>
</evidence>
<dbReference type="EMBL" id="LCFB01000001">
    <property type="protein sequence ID" value="KKS86309.1"/>
    <property type="molecule type" value="Genomic_DNA"/>
</dbReference>
<protein>
    <submittedName>
        <fullName evidence="3">NAD-dependent epimerase/dehydratase</fullName>
    </submittedName>
</protein>
<evidence type="ECO:0000313" key="4">
    <source>
        <dbReference type="Proteomes" id="UP000034543"/>
    </source>
</evidence>
<dbReference type="Gene3D" id="3.40.50.720">
    <property type="entry name" value="NAD(P)-binding Rossmann-like Domain"/>
    <property type="match status" value="1"/>
</dbReference>
<dbReference type="Proteomes" id="UP000034543">
    <property type="component" value="Unassembled WGS sequence"/>
</dbReference>
<accession>A0A0G1CLD1</accession>
<dbReference type="Pfam" id="PF16363">
    <property type="entry name" value="GDP_Man_Dehyd"/>
    <property type="match status" value="1"/>
</dbReference>
<gene>
    <name evidence="3" type="ORF">UV59_C0001G0032</name>
</gene>
<dbReference type="AlphaFoldDB" id="A0A0G1CLD1"/>
<name>A0A0G1CLD1_9BACT</name>
<dbReference type="STRING" id="1618436.UV59_C0001G0032"/>
<dbReference type="InterPro" id="IPR036291">
    <property type="entry name" value="NAD(P)-bd_dom_sf"/>
</dbReference>
<evidence type="ECO:0000313" key="3">
    <source>
        <dbReference type="EMBL" id="KKS86309.1"/>
    </source>
</evidence>